<sequence>MQLRTHGLWPDSVKPYPVLPLATSTARIRPCWIEEEGERKARNGMAEHQRQYPHRSTGLETHGPVCQTTAQQPVIRAAWRGHSLKDGLEGPAVQLLVNLVPVEVHGHQTEQVDVHHLTRAHTADHVWQSGYRAEIHWEVDAETKKQERLHMAMATGVRWVKLDKDSSTQSRTIEDWPIGQKLSDDLVHDVLWREEVVQKLGQNPGHHPSFAG</sequence>
<organism evidence="2 3">
    <name type="scientific">Etheostoma spectabile</name>
    <name type="common">orangethroat darter</name>
    <dbReference type="NCBI Taxonomy" id="54343"/>
    <lineage>
        <taxon>Eukaryota</taxon>
        <taxon>Metazoa</taxon>
        <taxon>Chordata</taxon>
        <taxon>Craniata</taxon>
        <taxon>Vertebrata</taxon>
        <taxon>Euteleostomi</taxon>
        <taxon>Actinopterygii</taxon>
        <taxon>Neopterygii</taxon>
        <taxon>Teleostei</taxon>
        <taxon>Neoteleostei</taxon>
        <taxon>Acanthomorphata</taxon>
        <taxon>Eupercaria</taxon>
        <taxon>Perciformes</taxon>
        <taxon>Percoidei</taxon>
        <taxon>Percidae</taxon>
        <taxon>Etheostomatinae</taxon>
        <taxon>Etheostoma</taxon>
    </lineage>
</organism>
<accession>A0A5J5DM86</accession>
<evidence type="ECO:0000313" key="3">
    <source>
        <dbReference type="Proteomes" id="UP000327493"/>
    </source>
</evidence>
<dbReference type="EMBL" id="VOFY01000002">
    <property type="protein sequence ID" value="KAA8594546.1"/>
    <property type="molecule type" value="Genomic_DNA"/>
</dbReference>
<feature type="region of interest" description="Disordered" evidence="1">
    <location>
        <begin position="42"/>
        <end position="64"/>
    </location>
</feature>
<name>A0A5J5DM86_9PERO</name>
<comment type="caution">
    <text evidence="2">The sequence shown here is derived from an EMBL/GenBank/DDBJ whole genome shotgun (WGS) entry which is preliminary data.</text>
</comment>
<evidence type="ECO:0000313" key="2">
    <source>
        <dbReference type="EMBL" id="KAA8594546.1"/>
    </source>
</evidence>
<dbReference type="Proteomes" id="UP000327493">
    <property type="component" value="Chromosome 2"/>
</dbReference>
<keyword evidence="3" id="KW-1185">Reference proteome</keyword>
<dbReference type="AlphaFoldDB" id="A0A5J5DM86"/>
<gene>
    <name evidence="2" type="ORF">FQN60_011681</name>
</gene>
<reference evidence="2 3" key="1">
    <citation type="submission" date="2019-08" db="EMBL/GenBank/DDBJ databases">
        <title>A chromosome-level genome assembly, high-density linkage maps, and genome scans reveal the genomic architecture of hybrid incompatibilities underlying speciation via character displacement in darters (Percidae: Etheostominae).</title>
        <authorList>
            <person name="Moran R.L."/>
            <person name="Catchen J.M."/>
            <person name="Fuller R.C."/>
        </authorList>
    </citation>
    <scope>NUCLEOTIDE SEQUENCE [LARGE SCALE GENOMIC DNA]</scope>
    <source>
        <strain evidence="2">EspeVRDwgs_2016</strain>
        <tissue evidence="2">Muscle</tissue>
    </source>
</reference>
<protein>
    <submittedName>
        <fullName evidence="2">Uncharacterized protein</fullName>
    </submittedName>
</protein>
<proteinExistence type="predicted"/>
<evidence type="ECO:0000256" key="1">
    <source>
        <dbReference type="SAM" id="MobiDB-lite"/>
    </source>
</evidence>